<feature type="domain" description="Growth arrest-specific protein 8" evidence="15">
    <location>
        <begin position="229"/>
        <end position="421"/>
    </location>
</feature>
<keyword evidence="11" id="KW-0966">Cell projection</keyword>
<evidence type="ECO:0000256" key="9">
    <source>
        <dbReference type="ARBA" id="ARBA00023069"/>
    </source>
</evidence>
<protein>
    <recommendedName>
        <fullName evidence="4">Dynein regulatory complex subunit 4</fullName>
    </recommendedName>
    <alternativeName>
        <fullName evidence="12">Growth arrest-specific protein 8</fullName>
    </alternativeName>
</protein>
<dbReference type="Pfam" id="PF13851">
    <property type="entry name" value="GAS"/>
    <property type="match status" value="1"/>
</dbReference>
<feature type="compositionally biased region" description="Basic residues" evidence="14">
    <location>
        <begin position="1"/>
        <end position="14"/>
    </location>
</feature>
<dbReference type="Proteomes" id="UP000494165">
    <property type="component" value="Unassembled WGS sequence"/>
</dbReference>
<evidence type="ECO:0000313" key="16">
    <source>
        <dbReference type="EMBL" id="CAB3359322.1"/>
    </source>
</evidence>
<proteinExistence type="inferred from homology"/>
<dbReference type="InterPro" id="IPR025593">
    <property type="entry name" value="GAS8_dom"/>
</dbReference>
<dbReference type="GO" id="GO:0048870">
    <property type="term" value="P:cell motility"/>
    <property type="evidence" value="ECO:0007669"/>
    <property type="project" value="InterPro"/>
</dbReference>
<dbReference type="OrthoDB" id="275583at2759"/>
<keyword evidence="6" id="KW-0493">Microtubule</keyword>
<evidence type="ECO:0000256" key="11">
    <source>
        <dbReference type="ARBA" id="ARBA00023273"/>
    </source>
</evidence>
<keyword evidence="8 13" id="KW-0175">Coiled coil</keyword>
<keyword evidence="10" id="KW-0206">Cytoskeleton</keyword>
<dbReference type="GO" id="GO:0005794">
    <property type="term" value="C:Golgi apparatus"/>
    <property type="evidence" value="ECO:0007669"/>
    <property type="project" value="TreeGrafter"/>
</dbReference>
<evidence type="ECO:0000256" key="6">
    <source>
        <dbReference type="ARBA" id="ARBA00022701"/>
    </source>
</evidence>
<dbReference type="GO" id="GO:0031267">
    <property type="term" value="F:small GTPase binding"/>
    <property type="evidence" value="ECO:0007669"/>
    <property type="project" value="InterPro"/>
</dbReference>
<comment type="caution">
    <text evidence="16">The sequence shown here is derived from an EMBL/GenBank/DDBJ whole genome shotgun (WGS) entry which is preliminary data.</text>
</comment>
<dbReference type="GO" id="GO:0031514">
    <property type="term" value="C:motile cilium"/>
    <property type="evidence" value="ECO:0007669"/>
    <property type="project" value="UniProtKB-SubCell"/>
</dbReference>
<keyword evidence="17" id="KW-1185">Reference proteome</keyword>
<feature type="coiled-coil region" evidence="13">
    <location>
        <begin position="251"/>
        <end position="356"/>
    </location>
</feature>
<evidence type="ECO:0000256" key="14">
    <source>
        <dbReference type="SAM" id="MobiDB-lite"/>
    </source>
</evidence>
<evidence type="ECO:0000256" key="4">
    <source>
        <dbReference type="ARBA" id="ARBA00021301"/>
    </source>
</evidence>
<name>A0A8S1BS32_9INSE</name>
<keyword evidence="5" id="KW-0963">Cytoplasm</keyword>
<gene>
    <name evidence="16" type="ORF">CLODIP_2_CD05344</name>
</gene>
<sequence length="479" mass="55735">MAPKKKGKGGKRKSGGSSGMVDSVGTSEMSKEQLEAHANRLRLEIEREREERNFFQLERDRIQLFWNITRQQLAEKLAELRNKDQEMEEAEEAHQNAIKALKQQLHNVMYEQQLQLTELKTENMVALKLEQDEYARREELLVQDKRDLQRLLKENELQTQDRIRQLKLLNSKEQAELRAEHENKISSLQAKSQQHLDKVRQELRQWANKEFVQLEQSKDQEMCAVRTTQEQALDSMKEYYKNVIASNMALIANMKMELSDSRKKESRLEQQLVKAKAEDLSGPLQSAQTQLEEYFKQFSNYQNDKELLEKTWQRQKLLQQKHSTLKREHNDLQVQRDNFEAEVKQLKQRLLTLETEKNVGAGLLSLVQQHKLKSLSSQLEVRQAQLNQILASCHADPCEASESSKKLEDLLKKKDSAISRLQFELAKACKAHNELLAAFKTRLREFGLPCKDLDLSPLQPAPFCPAIRSRASTHVLKSN</sequence>
<evidence type="ECO:0000256" key="10">
    <source>
        <dbReference type="ARBA" id="ARBA00023212"/>
    </source>
</evidence>
<evidence type="ECO:0000256" key="13">
    <source>
        <dbReference type="SAM" id="Coils"/>
    </source>
</evidence>
<organism evidence="16 17">
    <name type="scientific">Cloeon dipterum</name>
    <dbReference type="NCBI Taxonomy" id="197152"/>
    <lineage>
        <taxon>Eukaryota</taxon>
        <taxon>Metazoa</taxon>
        <taxon>Ecdysozoa</taxon>
        <taxon>Arthropoda</taxon>
        <taxon>Hexapoda</taxon>
        <taxon>Insecta</taxon>
        <taxon>Pterygota</taxon>
        <taxon>Palaeoptera</taxon>
        <taxon>Ephemeroptera</taxon>
        <taxon>Pisciforma</taxon>
        <taxon>Baetidae</taxon>
        <taxon>Cloeon</taxon>
    </lineage>
</organism>
<dbReference type="EMBL" id="CADEPI010000001">
    <property type="protein sequence ID" value="CAB3359322.1"/>
    <property type="molecule type" value="Genomic_DNA"/>
</dbReference>
<evidence type="ECO:0000313" key="17">
    <source>
        <dbReference type="Proteomes" id="UP000494165"/>
    </source>
</evidence>
<evidence type="ECO:0000256" key="7">
    <source>
        <dbReference type="ARBA" id="ARBA00022846"/>
    </source>
</evidence>
<dbReference type="InterPro" id="IPR039308">
    <property type="entry name" value="GAS8"/>
</dbReference>
<feature type="coiled-coil region" evidence="13">
    <location>
        <begin position="171"/>
        <end position="198"/>
    </location>
</feature>
<dbReference type="GO" id="GO:0005874">
    <property type="term" value="C:microtubule"/>
    <property type="evidence" value="ECO:0007669"/>
    <property type="project" value="UniProtKB-KW"/>
</dbReference>
<keyword evidence="9" id="KW-0969">Cilium</keyword>
<comment type="subcellular location">
    <subcellularLocation>
        <location evidence="1">Cell projection</location>
        <location evidence="1">Cilium</location>
        <location evidence="1">Flagellum</location>
    </subcellularLocation>
    <subcellularLocation>
        <location evidence="2">Cytoplasm</location>
        <location evidence="2">Cytoskeleton</location>
    </subcellularLocation>
</comment>
<evidence type="ECO:0000256" key="5">
    <source>
        <dbReference type="ARBA" id="ARBA00022490"/>
    </source>
</evidence>
<evidence type="ECO:0000256" key="8">
    <source>
        <dbReference type="ARBA" id="ARBA00023054"/>
    </source>
</evidence>
<dbReference type="AlphaFoldDB" id="A0A8S1BS32"/>
<evidence type="ECO:0000256" key="2">
    <source>
        <dbReference type="ARBA" id="ARBA00004245"/>
    </source>
</evidence>
<feature type="region of interest" description="Disordered" evidence="14">
    <location>
        <begin position="1"/>
        <end position="36"/>
    </location>
</feature>
<dbReference type="GO" id="GO:0008017">
    <property type="term" value="F:microtubule binding"/>
    <property type="evidence" value="ECO:0007669"/>
    <property type="project" value="InterPro"/>
</dbReference>
<evidence type="ECO:0000256" key="1">
    <source>
        <dbReference type="ARBA" id="ARBA00004230"/>
    </source>
</evidence>
<dbReference type="PANTHER" id="PTHR31543">
    <property type="entry name" value="DYNEIN REGULATORY COMPLEX SUBUNIT 4"/>
    <property type="match status" value="1"/>
</dbReference>
<reference evidence="16 17" key="1">
    <citation type="submission" date="2020-04" db="EMBL/GenBank/DDBJ databases">
        <authorList>
            <person name="Alioto T."/>
            <person name="Alioto T."/>
            <person name="Gomez Garrido J."/>
        </authorList>
    </citation>
    <scope>NUCLEOTIDE SEQUENCE [LARGE SCALE GENOMIC DNA]</scope>
</reference>
<keyword evidence="7" id="KW-0282">Flagellum</keyword>
<dbReference type="PANTHER" id="PTHR31543:SF0">
    <property type="entry name" value="DYNEIN REGULATORY COMPLEX SUBUNIT 4"/>
    <property type="match status" value="1"/>
</dbReference>
<comment type="similarity">
    <text evidence="3">Belongs to the DRC4 family.</text>
</comment>
<accession>A0A8S1BS32</accession>
<evidence type="ECO:0000256" key="3">
    <source>
        <dbReference type="ARBA" id="ARBA00009859"/>
    </source>
</evidence>
<evidence type="ECO:0000259" key="15">
    <source>
        <dbReference type="Pfam" id="PF13851"/>
    </source>
</evidence>
<evidence type="ECO:0000256" key="12">
    <source>
        <dbReference type="ARBA" id="ARBA00031568"/>
    </source>
</evidence>